<dbReference type="EMBL" id="JBEZVE010000009">
    <property type="protein sequence ID" value="MEU3782598.1"/>
    <property type="molecule type" value="Genomic_DNA"/>
</dbReference>
<comment type="similarity">
    <text evidence="1">Belongs to the glycosyl hydrolase 32 family.</text>
</comment>
<evidence type="ECO:0000256" key="2">
    <source>
        <dbReference type="ARBA" id="ARBA00012758"/>
    </source>
</evidence>
<dbReference type="InterPro" id="IPR001362">
    <property type="entry name" value="Glyco_hydro_32"/>
</dbReference>
<keyword evidence="3 6" id="KW-0378">Hydrolase</keyword>
<dbReference type="InterPro" id="IPR051214">
    <property type="entry name" value="GH32_Enzymes"/>
</dbReference>
<gene>
    <name evidence="6" type="ORF">AB0E89_18825</name>
</gene>
<organism evidence="6 7">
    <name type="scientific">Streptomyces sp. 900129855</name>
    <dbReference type="NCBI Taxonomy" id="3155129"/>
    <lineage>
        <taxon>Bacteria</taxon>
        <taxon>Bacillati</taxon>
        <taxon>Actinomycetota</taxon>
        <taxon>Actinomycetes</taxon>
        <taxon>Kitasatosporales</taxon>
        <taxon>Streptomycetaceae</taxon>
        <taxon>Streptomyces</taxon>
    </lineage>
</organism>
<dbReference type="PANTHER" id="PTHR43101">
    <property type="entry name" value="BETA-FRUCTOSIDASE"/>
    <property type="match status" value="1"/>
</dbReference>
<dbReference type="InterPro" id="IPR018053">
    <property type="entry name" value="Glyco_hydro_32_AS"/>
</dbReference>
<keyword evidence="7" id="KW-1185">Reference proteome</keyword>
<evidence type="ECO:0000313" key="7">
    <source>
        <dbReference type="Proteomes" id="UP001550739"/>
    </source>
</evidence>
<accession>A0ABV2ZJU9</accession>
<dbReference type="RefSeq" id="WP_334580301.1">
    <property type="nucleotide sequence ID" value="NZ_JBEZVE010000009.1"/>
</dbReference>
<dbReference type="EC" id="3.2.1.26" evidence="2"/>
<dbReference type="PANTHER" id="PTHR43101:SF1">
    <property type="entry name" value="BETA-FRUCTOSIDASE"/>
    <property type="match status" value="1"/>
</dbReference>
<evidence type="ECO:0000313" key="6">
    <source>
        <dbReference type="EMBL" id="MEU3782598.1"/>
    </source>
</evidence>
<dbReference type="SMART" id="SM00640">
    <property type="entry name" value="Glyco_32"/>
    <property type="match status" value="1"/>
</dbReference>
<sequence>MPAWLHYAPAKGWMNDPNGLIHWKGRHHLFYQYNPEGTDFTNQHWGHASSPDLLTWTEHEVALLPGPRETAPYDATACFSGCAVEHDGGVSILYTGVLGDAQLPCLARAADDGLSGFVKDPANPLVPAPPADDITEFRDHSVWREDGLWRQLVAGARRDHGGSVFALSSPDLRTWDYDGVFVDRAGSKVPGAVWECPDYFAVEGTGALLISVIHEDGEEGPAVWWMTGTTSGADFEVRKTGVADVGDRFYAPQSYWTSDGRRIQFGWIRTHQDPTGLGGKAVGAMTLPRELSVRHGRLHCEPAAELTRLRLASTPIPVTGTADLDGRRTAGELVLHATAADGVRAVALRSLDGAEMAVDLAAFAGLDGPLRLFWDAGIVEVFRGGVAGTWSDLRITEVAQLRLDGDTDAAGGRAEVWELARPKRLTGPAAGHHAICRCV</sequence>
<protein>
    <recommendedName>
        <fullName evidence="2">beta-fructofuranosidase</fullName>
        <ecNumber evidence="2">3.2.1.26</ecNumber>
    </recommendedName>
</protein>
<evidence type="ECO:0000259" key="5">
    <source>
        <dbReference type="Pfam" id="PF00251"/>
    </source>
</evidence>
<dbReference type="GO" id="GO:0016787">
    <property type="term" value="F:hydrolase activity"/>
    <property type="evidence" value="ECO:0007669"/>
    <property type="project" value="UniProtKB-KW"/>
</dbReference>
<evidence type="ECO:0000256" key="1">
    <source>
        <dbReference type="ARBA" id="ARBA00009902"/>
    </source>
</evidence>
<comment type="caution">
    <text evidence="6">The sequence shown here is derived from an EMBL/GenBank/DDBJ whole genome shotgun (WGS) entry which is preliminary data.</text>
</comment>
<dbReference type="InterPro" id="IPR013148">
    <property type="entry name" value="Glyco_hydro_32_N"/>
</dbReference>
<name>A0ABV2ZJU9_9ACTN</name>
<evidence type="ECO:0000256" key="3">
    <source>
        <dbReference type="ARBA" id="ARBA00022801"/>
    </source>
</evidence>
<evidence type="ECO:0000256" key="4">
    <source>
        <dbReference type="ARBA" id="ARBA00023295"/>
    </source>
</evidence>
<dbReference type="Gene3D" id="2.115.10.20">
    <property type="entry name" value="Glycosyl hydrolase domain, family 43"/>
    <property type="match status" value="1"/>
</dbReference>
<keyword evidence="4" id="KW-0326">Glycosidase</keyword>
<proteinExistence type="inferred from homology"/>
<dbReference type="SUPFAM" id="SSF75005">
    <property type="entry name" value="Arabinanase/levansucrase/invertase"/>
    <property type="match status" value="1"/>
</dbReference>
<dbReference type="CDD" id="cd08996">
    <property type="entry name" value="GH32_FFase"/>
    <property type="match status" value="1"/>
</dbReference>
<dbReference type="Pfam" id="PF00251">
    <property type="entry name" value="Glyco_hydro_32N"/>
    <property type="match status" value="1"/>
</dbReference>
<dbReference type="Proteomes" id="UP001550739">
    <property type="component" value="Unassembled WGS sequence"/>
</dbReference>
<dbReference type="PROSITE" id="PS00609">
    <property type="entry name" value="GLYCOSYL_HYDROL_F32"/>
    <property type="match status" value="1"/>
</dbReference>
<dbReference type="InterPro" id="IPR023296">
    <property type="entry name" value="Glyco_hydro_beta-prop_sf"/>
</dbReference>
<reference evidence="6 7" key="1">
    <citation type="submission" date="2024-06" db="EMBL/GenBank/DDBJ databases">
        <title>The Natural Products Discovery Center: Release of the First 8490 Sequenced Strains for Exploring Actinobacteria Biosynthetic Diversity.</title>
        <authorList>
            <person name="Kalkreuter E."/>
            <person name="Kautsar S.A."/>
            <person name="Yang D."/>
            <person name="Bader C.D."/>
            <person name="Teijaro C.N."/>
            <person name="Fluegel L."/>
            <person name="Davis C.M."/>
            <person name="Simpson J.R."/>
            <person name="Lauterbach L."/>
            <person name="Steele A.D."/>
            <person name="Gui C."/>
            <person name="Meng S."/>
            <person name="Li G."/>
            <person name="Viehrig K."/>
            <person name="Ye F."/>
            <person name="Su P."/>
            <person name="Kiefer A.F."/>
            <person name="Nichols A."/>
            <person name="Cepeda A.J."/>
            <person name="Yan W."/>
            <person name="Fan B."/>
            <person name="Jiang Y."/>
            <person name="Adhikari A."/>
            <person name="Zheng C.-J."/>
            <person name="Schuster L."/>
            <person name="Cowan T.M."/>
            <person name="Smanski M.J."/>
            <person name="Chevrette M.G."/>
            <person name="De Carvalho L.P.S."/>
            <person name="Shen B."/>
        </authorList>
    </citation>
    <scope>NUCLEOTIDE SEQUENCE [LARGE SCALE GENOMIC DNA]</scope>
    <source>
        <strain evidence="6 7">NPDC033843</strain>
    </source>
</reference>
<feature type="domain" description="Glycosyl hydrolase family 32 N-terminal" evidence="5">
    <location>
        <begin position="6"/>
        <end position="302"/>
    </location>
</feature>